<evidence type="ECO:0000313" key="2">
    <source>
        <dbReference type="Proteomes" id="UP000015523"/>
    </source>
</evidence>
<dbReference type="AlphaFoldDB" id="T0K0T7"/>
<gene>
    <name evidence="1" type="ORF">M529_21370</name>
</gene>
<protein>
    <submittedName>
        <fullName evidence="1">Uncharacterized protein</fullName>
    </submittedName>
</protein>
<name>T0K0T7_9SPHN</name>
<keyword evidence="2" id="KW-1185">Reference proteome</keyword>
<dbReference type="OrthoDB" id="7592519at2"/>
<comment type="caution">
    <text evidence="1">The sequence shown here is derived from an EMBL/GenBank/DDBJ whole genome shotgun (WGS) entry which is preliminary data.</text>
</comment>
<dbReference type="PATRIC" id="fig|1346791.3.peg.4132"/>
<accession>T0K0T7</accession>
<dbReference type="Proteomes" id="UP000015523">
    <property type="component" value="Unassembled WGS sequence"/>
</dbReference>
<reference evidence="1 2" key="1">
    <citation type="journal article" date="2013" name="Genome Announc.">
        <title>Draft Genome Sequence of Sphingobium ummariense Strain RL-3, a Hexachlorocyclohexane-Degrading Bacterium.</title>
        <authorList>
            <person name="Kohli P."/>
            <person name="Dua A."/>
            <person name="Sangwan N."/>
            <person name="Oldach P."/>
            <person name="Khurana J.P."/>
            <person name="Lal R."/>
        </authorList>
    </citation>
    <scope>NUCLEOTIDE SEQUENCE [LARGE SCALE GENOMIC DNA]</scope>
    <source>
        <strain evidence="1 2">RL-3</strain>
    </source>
</reference>
<dbReference type="RefSeq" id="WP_021319847.1">
    <property type="nucleotide sequence ID" value="NZ_AUWY01000126.1"/>
</dbReference>
<evidence type="ECO:0000313" key="1">
    <source>
        <dbReference type="EMBL" id="EQB30124.1"/>
    </source>
</evidence>
<dbReference type="EMBL" id="AUWY01000126">
    <property type="protein sequence ID" value="EQB30124.1"/>
    <property type="molecule type" value="Genomic_DNA"/>
</dbReference>
<organism evidence="1 2">
    <name type="scientific">Sphingobium ummariense RL-3</name>
    <dbReference type="NCBI Taxonomy" id="1346791"/>
    <lineage>
        <taxon>Bacteria</taxon>
        <taxon>Pseudomonadati</taxon>
        <taxon>Pseudomonadota</taxon>
        <taxon>Alphaproteobacteria</taxon>
        <taxon>Sphingomonadales</taxon>
        <taxon>Sphingomonadaceae</taxon>
        <taxon>Sphingobium</taxon>
    </lineage>
</organism>
<sequence>MDEQSNDIQLKFDGEPIKKLRGAPAEAVISSLNALQRMVHIIGMRAEGRGLGQRLKPTAKVKREYAVICRAPQFGSHLQPIDIASQAGAHTPATAVARGKLLSALKAFDSGDDEKIVAALPDARERWFLADAAKGLIPDPSSGLRVTLRDGKMGRFAFSADRARDAIERFRAGPVPEADEEEIVGKVQSINFTQTLLVIKPSTSRAVRMDYPLQLEPMLEHNKRERLRLHGRPKLNNAGDITSFTELTSIGEVESRLDPIVEFTSGGQRVGSNRPLSIPATFDYESRLFIFSDPALGIDAYSDQYEALRDVVLEELDVVWRNYAMAPASELAPDALLLKKALLSRFRVIEE</sequence>
<dbReference type="eggNOG" id="ENOG50339XH">
    <property type="taxonomic scope" value="Bacteria"/>
</dbReference>
<proteinExistence type="predicted"/>